<dbReference type="InterPro" id="IPR005467">
    <property type="entry name" value="His_kinase_dom"/>
</dbReference>
<dbReference type="InterPro" id="IPR003661">
    <property type="entry name" value="HisK_dim/P_dom"/>
</dbReference>
<evidence type="ECO:0000256" key="1">
    <source>
        <dbReference type="ARBA" id="ARBA00000085"/>
    </source>
</evidence>
<feature type="domain" description="HAMP" evidence="12">
    <location>
        <begin position="198"/>
        <end position="251"/>
    </location>
</feature>
<evidence type="ECO:0000256" key="6">
    <source>
        <dbReference type="ARBA" id="ARBA00022777"/>
    </source>
</evidence>
<dbReference type="InterPro" id="IPR011006">
    <property type="entry name" value="CheY-like_superfamily"/>
</dbReference>
<keyword evidence="5" id="KW-0808">Transferase</keyword>
<dbReference type="SUPFAM" id="SSF52172">
    <property type="entry name" value="CheY-like"/>
    <property type="match status" value="1"/>
</dbReference>
<dbReference type="Pfam" id="PF00072">
    <property type="entry name" value="Response_reg"/>
    <property type="match status" value="1"/>
</dbReference>
<name>A0ABQ3ATD9_9GAMM</name>
<evidence type="ECO:0000259" key="12">
    <source>
        <dbReference type="PROSITE" id="PS50885"/>
    </source>
</evidence>
<reference evidence="14" key="1">
    <citation type="journal article" date="2019" name="Int. J. Syst. Evol. Microbiol.">
        <title>The Global Catalogue of Microorganisms (GCM) 10K type strain sequencing project: providing services to taxonomists for standard genome sequencing and annotation.</title>
        <authorList>
            <consortium name="The Broad Institute Genomics Platform"/>
            <consortium name="The Broad Institute Genome Sequencing Center for Infectious Disease"/>
            <person name="Wu L."/>
            <person name="Ma J."/>
        </authorList>
    </citation>
    <scope>NUCLEOTIDE SEQUENCE [LARGE SCALE GENOMIC DNA]</scope>
    <source>
        <strain evidence="14">KCTC 22280</strain>
    </source>
</reference>
<dbReference type="PROSITE" id="PS50109">
    <property type="entry name" value="HIS_KIN"/>
    <property type="match status" value="1"/>
</dbReference>
<gene>
    <name evidence="13" type="ORF">GCM10007071_12680</name>
</gene>
<comment type="caution">
    <text evidence="13">The sequence shown here is derived from an EMBL/GenBank/DDBJ whole genome shotgun (WGS) entry which is preliminary data.</text>
</comment>
<dbReference type="Pfam" id="PF00512">
    <property type="entry name" value="HisKA"/>
    <property type="match status" value="1"/>
</dbReference>
<feature type="domain" description="Histidine kinase" evidence="10">
    <location>
        <begin position="280"/>
        <end position="503"/>
    </location>
</feature>
<dbReference type="SMART" id="SM00388">
    <property type="entry name" value="HisKA"/>
    <property type="match status" value="1"/>
</dbReference>
<evidence type="ECO:0000259" key="10">
    <source>
        <dbReference type="PROSITE" id="PS50109"/>
    </source>
</evidence>
<proteinExistence type="predicted"/>
<evidence type="ECO:0000256" key="9">
    <source>
        <dbReference type="SAM" id="Phobius"/>
    </source>
</evidence>
<evidence type="ECO:0000256" key="7">
    <source>
        <dbReference type="ARBA" id="ARBA00023012"/>
    </source>
</evidence>
<feature type="domain" description="Response regulatory" evidence="11">
    <location>
        <begin position="539"/>
        <end position="660"/>
    </location>
</feature>
<dbReference type="Proteomes" id="UP000601597">
    <property type="component" value="Unassembled WGS sequence"/>
</dbReference>
<evidence type="ECO:0000313" key="14">
    <source>
        <dbReference type="Proteomes" id="UP000601597"/>
    </source>
</evidence>
<evidence type="ECO:0000259" key="11">
    <source>
        <dbReference type="PROSITE" id="PS50110"/>
    </source>
</evidence>
<dbReference type="SUPFAM" id="SSF55874">
    <property type="entry name" value="ATPase domain of HSP90 chaperone/DNA topoisomerase II/histidine kinase"/>
    <property type="match status" value="1"/>
</dbReference>
<dbReference type="InterPro" id="IPR001789">
    <property type="entry name" value="Sig_transdc_resp-reg_receiver"/>
</dbReference>
<dbReference type="PANTHER" id="PTHR45339:SF1">
    <property type="entry name" value="HYBRID SIGNAL TRANSDUCTION HISTIDINE KINASE J"/>
    <property type="match status" value="1"/>
</dbReference>
<comment type="catalytic activity">
    <reaction evidence="1">
        <text>ATP + protein L-histidine = ADP + protein N-phospho-L-histidine.</text>
        <dbReference type="EC" id="2.7.13.3"/>
    </reaction>
</comment>
<dbReference type="GO" id="GO:0016301">
    <property type="term" value="F:kinase activity"/>
    <property type="evidence" value="ECO:0007669"/>
    <property type="project" value="UniProtKB-KW"/>
</dbReference>
<dbReference type="SMART" id="SM00387">
    <property type="entry name" value="HATPase_c"/>
    <property type="match status" value="1"/>
</dbReference>
<dbReference type="PROSITE" id="PS50885">
    <property type="entry name" value="HAMP"/>
    <property type="match status" value="1"/>
</dbReference>
<keyword evidence="9" id="KW-0812">Transmembrane</keyword>
<dbReference type="SMART" id="SM00448">
    <property type="entry name" value="REC"/>
    <property type="match status" value="1"/>
</dbReference>
<dbReference type="CDD" id="cd16922">
    <property type="entry name" value="HATPase_EvgS-ArcB-TorS-like"/>
    <property type="match status" value="1"/>
</dbReference>
<dbReference type="InterPro" id="IPR036097">
    <property type="entry name" value="HisK_dim/P_sf"/>
</dbReference>
<dbReference type="PROSITE" id="PS50110">
    <property type="entry name" value="RESPONSE_REGULATORY"/>
    <property type="match status" value="1"/>
</dbReference>
<keyword evidence="9" id="KW-1133">Transmembrane helix</keyword>
<dbReference type="InterPro" id="IPR003594">
    <property type="entry name" value="HATPase_dom"/>
</dbReference>
<feature type="transmembrane region" description="Helical" evidence="9">
    <location>
        <begin position="12"/>
        <end position="33"/>
    </location>
</feature>
<evidence type="ECO:0000256" key="2">
    <source>
        <dbReference type="ARBA" id="ARBA00004370"/>
    </source>
</evidence>
<evidence type="ECO:0000313" key="13">
    <source>
        <dbReference type="EMBL" id="GGY67166.1"/>
    </source>
</evidence>
<keyword evidence="4 8" id="KW-0597">Phosphoprotein</keyword>
<evidence type="ECO:0000256" key="5">
    <source>
        <dbReference type="ARBA" id="ARBA00022679"/>
    </source>
</evidence>
<dbReference type="PRINTS" id="PR00344">
    <property type="entry name" value="BCTRLSENSOR"/>
</dbReference>
<accession>A0ABQ3ATD9</accession>
<dbReference type="CDD" id="cd00082">
    <property type="entry name" value="HisKA"/>
    <property type="match status" value="1"/>
</dbReference>
<sequence length="662" mass="73309">MKYSPRKRSLNTQLLLLGAIPAILMFVGLMAFFTNARLSDARQELFDSTQRLADNLAPALEYAVVSGNRRVLDEILQQSMAGSNLEWIRITDVTGSELGFVGRRGIDQWPGETDEDPGIHRFSSDILQQPVELGGDSSTEWFEPDFRVSGGALRVGSVDVAVSEQQLTERRTDILLTSGVVGISLLVLTLLLVNRMSATLLEPIRALTHRVLEMNHRNYRETRPTRTRVAEIAELEDNLNHLARDLAHLQESRDQTLTLSENARDKAEAASRAKSEFLALMSHELRTPLNGVLAMVDLVSEETLSERQADYLNTARQSTGDLLTLINDILDVSRLDQGTLLLENRLFNPKELSENCLASFRHAAEQHGLALKLSLTGPWPDKPEVAGDARRYRQVLSSLLDNAIKFSDDGEVLVTMNWHQEADDCVFISCEVQDSGDGIPPEQLARIFRSFEQLDSTLSRPSEGTGIGLTLVQKLVELMGGHVGLNSQAGAGSSFRFEVPFDLPPAFAPEADESHDSLVPDIKATTSLPADANNRHAPRALVVEDNPVNQRVARTLLDRLGFDAETVSNGREAVESVMDQDGDYTVILMDCHMPVMDGFTAAQTIRDWENRESRRHTPIIALTADALPDTETACLKAGMNAYLAKPVRKHELRAVLSRWVPL</sequence>
<dbReference type="PANTHER" id="PTHR45339">
    <property type="entry name" value="HYBRID SIGNAL TRANSDUCTION HISTIDINE KINASE J"/>
    <property type="match status" value="1"/>
</dbReference>
<dbReference type="CDD" id="cd17546">
    <property type="entry name" value="REC_hyHK_CKI1_RcsC-like"/>
    <property type="match status" value="1"/>
</dbReference>
<dbReference type="Gene3D" id="3.30.565.10">
    <property type="entry name" value="Histidine kinase-like ATPase, C-terminal domain"/>
    <property type="match status" value="1"/>
</dbReference>
<keyword evidence="7" id="KW-0902">Two-component regulatory system</keyword>
<keyword evidence="6 13" id="KW-0418">Kinase</keyword>
<comment type="subcellular location">
    <subcellularLocation>
        <location evidence="2">Membrane</location>
    </subcellularLocation>
</comment>
<dbReference type="RefSeq" id="WP_189574409.1">
    <property type="nucleotide sequence ID" value="NZ_BMXV01000002.1"/>
</dbReference>
<organism evidence="13 14">
    <name type="scientific">Marinobacter zhanjiangensis</name>
    <dbReference type="NCBI Taxonomy" id="578215"/>
    <lineage>
        <taxon>Bacteria</taxon>
        <taxon>Pseudomonadati</taxon>
        <taxon>Pseudomonadota</taxon>
        <taxon>Gammaproteobacteria</taxon>
        <taxon>Pseudomonadales</taxon>
        <taxon>Marinobacteraceae</taxon>
        <taxon>Marinobacter</taxon>
    </lineage>
</organism>
<protein>
    <recommendedName>
        <fullName evidence="3">histidine kinase</fullName>
        <ecNumber evidence="3">2.7.13.3</ecNumber>
    </recommendedName>
</protein>
<dbReference type="EC" id="2.7.13.3" evidence="3"/>
<dbReference type="EMBL" id="BMXV01000002">
    <property type="protein sequence ID" value="GGY67166.1"/>
    <property type="molecule type" value="Genomic_DNA"/>
</dbReference>
<feature type="modified residue" description="4-aspartylphosphate" evidence="8">
    <location>
        <position position="590"/>
    </location>
</feature>
<keyword evidence="9" id="KW-0472">Membrane</keyword>
<dbReference type="InterPro" id="IPR036890">
    <property type="entry name" value="HATPase_C_sf"/>
</dbReference>
<evidence type="ECO:0000256" key="8">
    <source>
        <dbReference type="PROSITE-ProRule" id="PRU00169"/>
    </source>
</evidence>
<dbReference type="InterPro" id="IPR003660">
    <property type="entry name" value="HAMP_dom"/>
</dbReference>
<dbReference type="Gene3D" id="6.10.340.10">
    <property type="match status" value="1"/>
</dbReference>
<feature type="transmembrane region" description="Helical" evidence="9">
    <location>
        <begin position="174"/>
        <end position="193"/>
    </location>
</feature>
<dbReference type="Gene3D" id="1.10.287.130">
    <property type="match status" value="1"/>
</dbReference>
<dbReference type="InterPro" id="IPR004358">
    <property type="entry name" value="Sig_transdc_His_kin-like_C"/>
</dbReference>
<keyword evidence="14" id="KW-1185">Reference proteome</keyword>
<dbReference type="Gene3D" id="3.40.50.2300">
    <property type="match status" value="1"/>
</dbReference>
<dbReference type="SUPFAM" id="SSF47384">
    <property type="entry name" value="Homodimeric domain of signal transducing histidine kinase"/>
    <property type="match status" value="1"/>
</dbReference>
<dbReference type="Pfam" id="PF02518">
    <property type="entry name" value="HATPase_c"/>
    <property type="match status" value="1"/>
</dbReference>
<evidence type="ECO:0000256" key="4">
    <source>
        <dbReference type="ARBA" id="ARBA00022553"/>
    </source>
</evidence>
<evidence type="ECO:0000256" key="3">
    <source>
        <dbReference type="ARBA" id="ARBA00012438"/>
    </source>
</evidence>